<accession>A0A481W5M9</accession>
<proteinExistence type="predicted"/>
<sequence>MHVVSAEQALGLLNQEHVEEFFKEFNACMGDAKWVEDWRRGGDGKSYWTFSLGKDHNTATEKEIKLFLENSGWKVTEVNRGYDRNHYTCYYVAKA</sequence>
<dbReference type="Proteomes" id="UP000294134">
    <property type="component" value="Segment"/>
</dbReference>
<reference evidence="1 2" key="1">
    <citation type="submission" date="2019-02" db="EMBL/GenBank/DDBJ databases">
        <authorList>
            <person name="Frampton R.A."/>
            <person name="Wojtus J.K."/>
            <person name="Fineran P.C."/>
            <person name="Hendrickson H.L."/>
        </authorList>
    </citation>
    <scope>NUCLEOTIDE SEQUENCE [LARGE SCALE GENOMIC DNA]</scope>
</reference>
<dbReference type="EMBL" id="MK552327">
    <property type="protein sequence ID" value="QBJ02684.1"/>
    <property type="molecule type" value="Genomic_DNA"/>
</dbReference>
<name>A0A481W5M9_9CAUD</name>
<protein>
    <submittedName>
        <fullName evidence="1">Uncharacterized protein</fullName>
    </submittedName>
</protein>
<keyword evidence="2" id="KW-1185">Reference proteome</keyword>
<organism evidence="1 2">
    <name type="scientific">Pseudomonas phage Psa21</name>
    <dbReference type="NCBI Taxonomy" id="2530023"/>
    <lineage>
        <taxon>Viruses</taxon>
        <taxon>Duplodnaviria</taxon>
        <taxon>Heunggongvirae</taxon>
        <taxon>Uroviricota</taxon>
        <taxon>Caudoviricetes</taxon>
        <taxon>Chimalliviridae</taxon>
        <taxon>Tepukevirus</taxon>
        <taxon>Tepukevirus Psa21</taxon>
    </lineage>
</organism>
<evidence type="ECO:0000313" key="1">
    <source>
        <dbReference type="EMBL" id="QBJ02684.1"/>
    </source>
</evidence>
<gene>
    <name evidence="1" type="ORF">PSA21_157</name>
</gene>
<evidence type="ECO:0000313" key="2">
    <source>
        <dbReference type="Proteomes" id="UP000294134"/>
    </source>
</evidence>